<feature type="compositionally biased region" description="Polar residues" evidence="1">
    <location>
        <begin position="352"/>
        <end position="364"/>
    </location>
</feature>
<dbReference type="RefSeq" id="WP_267143355.1">
    <property type="nucleotide sequence ID" value="NZ_JAODIL010000077.1"/>
</dbReference>
<gene>
    <name evidence="2" type="ORF">N5923_05855</name>
</gene>
<feature type="compositionally biased region" description="Low complexity" evidence="1">
    <location>
        <begin position="410"/>
        <end position="422"/>
    </location>
</feature>
<evidence type="ECO:0000313" key="2">
    <source>
        <dbReference type="EMBL" id="MCU5777015.1"/>
    </source>
</evidence>
<proteinExistence type="predicted"/>
<feature type="compositionally biased region" description="Basic and acidic residues" evidence="1">
    <location>
        <begin position="382"/>
        <end position="395"/>
    </location>
</feature>
<feature type="region of interest" description="Disordered" evidence="1">
    <location>
        <begin position="285"/>
        <end position="422"/>
    </location>
</feature>
<accession>A0A9J6PSJ4</accession>
<keyword evidence="3" id="KW-1185">Reference proteome</keyword>
<organism evidence="2 3">
    <name type="scientific">Winslowiella arboricola</name>
    <dbReference type="NCBI Taxonomy" id="2978220"/>
    <lineage>
        <taxon>Bacteria</taxon>
        <taxon>Pseudomonadati</taxon>
        <taxon>Pseudomonadota</taxon>
        <taxon>Gammaproteobacteria</taxon>
        <taxon>Enterobacterales</taxon>
        <taxon>Erwiniaceae</taxon>
        <taxon>Winslowiella</taxon>
    </lineage>
</organism>
<name>A0A9J6PSJ4_9GAMM</name>
<comment type="caution">
    <text evidence="2">The sequence shown here is derived from an EMBL/GenBank/DDBJ whole genome shotgun (WGS) entry which is preliminary data.</text>
</comment>
<reference evidence="2" key="1">
    <citation type="submission" date="2022-09" db="EMBL/GenBank/DDBJ databases">
        <title>Winslowiella arboricola sp. nov., isolated from bleeding cankers on broadleaf hosts.</title>
        <authorList>
            <person name="Brady C."/>
            <person name="Kaur S."/>
            <person name="Crampton B."/>
            <person name="Maddock D."/>
            <person name="Arnold D."/>
            <person name="Denman S."/>
        </authorList>
    </citation>
    <scope>NUCLEOTIDE SEQUENCE</scope>
    <source>
        <strain evidence="2">BAC 15a-03b</strain>
    </source>
</reference>
<protein>
    <submittedName>
        <fullName evidence="2">Uncharacterized protein</fullName>
    </submittedName>
</protein>
<dbReference type="EMBL" id="JAODIM010000037">
    <property type="protein sequence ID" value="MCU5777015.1"/>
    <property type="molecule type" value="Genomic_DNA"/>
</dbReference>
<dbReference type="Proteomes" id="UP001064262">
    <property type="component" value="Unassembled WGS sequence"/>
</dbReference>
<feature type="compositionally biased region" description="Low complexity" evidence="1">
    <location>
        <begin position="299"/>
        <end position="319"/>
    </location>
</feature>
<evidence type="ECO:0000256" key="1">
    <source>
        <dbReference type="SAM" id="MobiDB-lite"/>
    </source>
</evidence>
<sequence>MPPSISGRIPVAPTSRELRDLRPNDKVNIRLALEPGNRAHRDCEVKVNRQQFDALRVANQAIQDTHHILSMGVGDQRFHSLSTNGETLKRQLVMRKRIKEQGITPLGSMWEAKRFRVGNCGEMAMVCAQLIASSGLNQPVSVVETRGRTDHTYVVIGDPNSAEEKVIADPWALFSRAMLEKNFHYASASSRVVHEFTPQYDPNMKAAFTGGGMVSRAEVEREFAELNDALGNPSNEELIEKAVSKRWVYDQFHASDNLGESYRYGSGRDKRYVDQNMTKAEYQEIYSGPRPSAPEPRPARYYPPAAGGSSGTAQRTSSTRSRRASVYEPAADISDRLRRMSMSEEPRPRRQSFATERPSTSRRQSFAAEREPRYSTYQSRPARTEVRDVQPESSRRSRRHRDRERESELNSRSSRFASFFFR</sequence>
<feature type="compositionally biased region" description="Basic and acidic residues" evidence="1">
    <location>
        <begin position="333"/>
        <end position="348"/>
    </location>
</feature>
<dbReference type="AlphaFoldDB" id="A0A9J6PSJ4"/>
<evidence type="ECO:0000313" key="3">
    <source>
        <dbReference type="Proteomes" id="UP001064262"/>
    </source>
</evidence>